<dbReference type="SUPFAM" id="SSF53706">
    <property type="entry name" value="Formate dehydrogenase/DMSO reductase, domains 1-3"/>
    <property type="match status" value="1"/>
</dbReference>
<keyword evidence="2" id="KW-0479">Metal-binding</keyword>
<dbReference type="GO" id="GO:0051536">
    <property type="term" value="F:iron-sulfur cluster binding"/>
    <property type="evidence" value="ECO:0007669"/>
    <property type="project" value="UniProtKB-KW"/>
</dbReference>
<dbReference type="AlphaFoldDB" id="A0A7V6A534"/>
<dbReference type="Gene3D" id="2.20.25.90">
    <property type="entry name" value="ADC-like domains"/>
    <property type="match status" value="1"/>
</dbReference>
<dbReference type="Pfam" id="PF01568">
    <property type="entry name" value="Molydop_binding"/>
    <property type="match status" value="1"/>
</dbReference>
<evidence type="ECO:0000313" key="7">
    <source>
        <dbReference type="EMBL" id="HHS30335.1"/>
    </source>
</evidence>
<sequence length="685" mass="75933">MKQHTVCRLCSACCPVIVHIEDGRLVGAERTSFLPRKKRLQCPKLKAVSNIVYAPDRVLTPLIRKKGASGPDFYEASWDEALDLVAEKFQHYKAAYGPESVAWLRGMAADWGANWDYANRLMNLFGSPNTIGNGSVCHVARDMAHVYTYGAMTLPLPKTSRCIVVWGKNDRNTAPGAAEAIFHAREQGARLIVIDPVKTQFAQMADIWLQIKPGHDGQLAMAMIHEIIANGLYDADFVRNYCLGFEELQAAAAAYPAASVGPRLWLDPDLIREAARLYATSKPACIIDGNGIDMHVQVFQTTRAICMLRALTGNLDIEGGDFMPQPVPLRNIQCKDRLPSGVKPVTQAYPLFNEFHETWGLHAQSCLVDAILDENPYPVRLLVVQSGNPVVTMTDANRVRQAFAKLDFLVVIDLFRNQTARYAEVILPAASCFEKTQLNRAAMRNSPVILQNQVIDWLGDSRPDWKIVFDLGRKLGFAAEFPWQTAEEAIDYQLAPSGLTVARLRENPEGLRAAPLAFEKYRTQGFATPSGKVEFFSERLDQAGQLPVPFQDGDTANPISFADTMGPEALIGISGERTNRFTHTQFHNIPWLTQGEKGGTVDLHPEDARTRNIAAGQWLTLSSPRGVVRMQARISEAVHPGVVRIAWGWGEVDPEANVNNLTDDARRDPVTGTPSNRSFMCRIES</sequence>
<evidence type="ECO:0000259" key="6">
    <source>
        <dbReference type="Pfam" id="PF01568"/>
    </source>
</evidence>
<dbReference type="Gene3D" id="3.40.228.10">
    <property type="entry name" value="Dimethylsulfoxide Reductase, domain 2"/>
    <property type="match status" value="1"/>
</dbReference>
<protein>
    <submittedName>
        <fullName evidence="7">Formate dehydrogenase</fullName>
    </submittedName>
</protein>
<evidence type="ECO:0000256" key="3">
    <source>
        <dbReference type="ARBA" id="ARBA00023004"/>
    </source>
</evidence>
<evidence type="ECO:0000256" key="4">
    <source>
        <dbReference type="ARBA" id="ARBA00023014"/>
    </source>
</evidence>
<feature type="domain" description="Molybdopterin dinucleotide-binding" evidence="6">
    <location>
        <begin position="577"/>
        <end position="676"/>
    </location>
</feature>
<gene>
    <name evidence="7" type="ORF">ENV52_11620</name>
</gene>
<dbReference type="PANTHER" id="PTHR43742">
    <property type="entry name" value="TRIMETHYLAMINE-N-OXIDE REDUCTASE"/>
    <property type="match status" value="1"/>
</dbReference>
<dbReference type="Gene3D" id="2.40.40.20">
    <property type="match status" value="1"/>
</dbReference>
<evidence type="ECO:0000256" key="1">
    <source>
        <dbReference type="ARBA" id="ARBA00010312"/>
    </source>
</evidence>
<dbReference type="GO" id="GO:0046872">
    <property type="term" value="F:metal ion binding"/>
    <property type="evidence" value="ECO:0007669"/>
    <property type="project" value="UniProtKB-KW"/>
</dbReference>
<reference evidence="7" key="1">
    <citation type="journal article" date="2020" name="mSystems">
        <title>Genome- and Community-Level Interaction Insights into Carbon Utilization and Element Cycling Functions of Hydrothermarchaeota in Hydrothermal Sediment.</title>
        <authorList>
            <person name="Zhou Z."/>
            <person name="Liu Y."/>
            <person name="Xu W."/>
            <person name="Pan J."/>
            <person name="Luo Z.H."/>
            <person name="Li M."/>
        </authorList>
    </citation>
    <scope>NUCLEOTIDE SEQUENCE [LARGE SCALE GENOMIC DNA]</scope>
    <source>
        <strain evidence="7">SpSt-767</strain>
    </source>
</reference>
<dbReference type="InterPro" id="IPR006656">
    <property type="entry name" value="Mopterin_OxRdtase"/>
</dbReference>
<dbReference type="InterPro" id="IPR006657">
    <property type="entry name" value="MoPterin_dinucl-bd_dom"/>
</dbReference>
<comment type="caution">
    <text evidence="7">The sequence shown here is derived from an EMBL/GenBank/DDBJ whole genome shotgun (WGS) entry which is preliminary data.</text>
</comment>
<dbReference type="EMBL" id="DTGR01000182">
    <property type="protein sequence ID" value="HHS30335.1"/>
    <property type="molecule type" value="Genomic_DNA"/>
</dbReference>
<evidence type="ECO:0000256" key="2">
    <source>
        <dbReference type="ARBA" id="ARBA00022723"/>
    </source>
</evidence>
<evidence type="ECO:0000259" key="5">
    <source>
        <dbReference type="Pfam" id="PF00384"/>
    </source>
</evidence>
<dbReference type="Gene3D" id="3.40.50.740">
    <property type="match status" value="1"/>
</dbReference>
<dbReference type="SUPFAM" id="SSF50692">
    <property type="entry name" value="ADC-like"/>
    <property type="match status" value="1"/>
</dbReference>
<dbReference type="PANTHER" id="PTHR43742:SF6">
    <property type="entry name" value="OXIDOREDUCTASE YYAE-RELATED"/>
    <property type="match status" value="1"/>
</dbReference>
<feature type="domain" description="Molybdopterin oxidoreductase" evidence="5">
    <location>
        <begin position="57"/>
        <end position="473"/>
    </location>
</feature>
<proteinExistence type="inferred from homology"/>
<comment type="similarity">
    <text evidence="1">Belongs to the prokaryotic molybdopterin-containing oxidoreductase family.</text>
</comment>
<dbReference type="GO" id="GO:0016491">
    <property type="term" value="F:oxidoreductase activity"/>
    <property type="evidence" value="ECO:0007669"/>
    <property type="project" value="InterPro"/>
</dbReference>
<dbReference type="InterPro" id="IPR050612">
    <property type="entry name" value="Prok_Mopterin_Oxidored"/>
</dbReference>
<accession>A0A7V6A534</accession>
<dbReference type="Pfam" id="PF00384">
    <property type="entry name" value="Molybdopterin"/>
    <property type="match status" value="1"/>
</dbReference>
<dbReference type="InterPro" id="IPR009010">
    <property type="entry name" value="Asp_de-COase-like_dom_sf"/>
</dbReference>
<organism evidence="7">
    <name type="scientific">Desulfobacca acetoxidans</name>
    <dbReference type="NCBI Taxonomy" id="60893"/>
    <lineage>
        <taxon>Bacteria</taxon>
        <taxon>Pseudomonadati</taxon>
        <taxon>Thermodesulfobacteriota</taxon>
        <taxon>Desulfobaccia</taxon>
        <taxon>Desulfobaccales</taxon>
        <taxon>Desulfobaccaceae</taxon>
        <taxon>Desulfobacca</taxon>
    </lineage>
</organism>
<name>A0A7V6A534_9BACT</name>
<dbReference type="GO" id="GO:0043546">
    <property type="term" value="F:molybdopterin cofactor binding"/>
    <property type="evidence" value="ECO:0007669"/>
    <property type="project" value="InterPro"/>
</dbReference>
<keyword evidence="3" id="KW-0408">Iron</keyword>
<keyword evidence="4" id="KW-0411">Iron-sulfur</keyword>